<sequence length="167" mass="19101">MTTLVPIVNIVNSNHERLGFHIANGRGCWRASICYGVGETERFLDDLIKHIRRVRGFCVKVSEKELELWQILHTLLMPRSMVYLLPCLQRLSLVSADDPQSHPFLAVISYIFAPSLTSVRVKESWGSSWNTVQQFMNSHHTPNFSQLHYLDETLDDLLSGVGHLRSL</sequence>
<dbReference type="EMBL" id="JABXXO010000012">
    <property type="protein sequence ID" value="KAF7762368.1"/>
    <property type="molecule type" value="Genomic_DNA"/>
</dbReference>
<name>A0A8H7EXJ1_AGABI</name>
<evidence type="ECO:0000313" key="2">
    <source>
        <dbReference type="Proteomes" id="UP000629468"/>
    </source>
</evidence>
<comment type="caution">
    <text evidence="1">The sequence shown here is derived from an EMBL/GenBank/DDBJ whole genome shotgun (WGS) entry which is preliminary data.</text>
</comment>
<dbReference type="Proteomes" id="UP000629468">
    <property type="component" value="Unassembled WGS sequence"/>
</dbReference>
<reference evidence="1 2" key="1">
    <citation type="journal article" name="Sci. Rep.">
        <title>Telomere-to-telomere assembled and centromere annotated genomes of the two main subspecies of the button mushroom Agaricus bisporus reveal especially polymorphic chromosome ends.</title>
        <authorList>
            <person name="Sonnenberg A.S.M."/>
            <person name="Sedaghat-Telgerd N."/>
            <person name="Lavrijssen B."/>
            <person name="Ohm R.A."/>
            <person name="Hendrickx P.M."/>
            <person name="Scholtmeijer K."/>
            <person name="Baars J.J.P."/>
            <person name="van Peer A."/>
        </authorList>
    </citation>
    <scope>NUCLEOTIDE SEQUENCE [LARGE SCALE GENOMIC DNA]</scope>
    <source>
        <strain evidence="1 2">H119_p4</strain>
    </source>
</reference>
<dbReference type="AlphaFoldDB" id="A0A8H7EXJ1"/>
<gene>
    <name evidence="1" type="ORF">Agabi119p4_8961</name>
</gene>
<evidence type="ECO:0000313" key="1">
    <source>
        <dbReference type="EMBL" id="KAF7762368.1"/>
    </source>
</evidence>
<protein>
    <submittedName>
        <fullName evidence="1">Uncharacterized protein</fullName>
    </submittedName>
</protein>
<proteinExistence type="predicted"/>
<accession>A0A8H7EXJ1</accession>
<organism evidence="1 2">
    <name type="scientific">Agaricus bisporus var. burnettii</name>
    <dbReference type="NCBI Taxonomy" id="192524"/>
    <lineage>
        <taxon>Eukaryota</taxon>
        <taxon>Fungi</taxon>
        <taxon>Dikarya</taxon>
        <taxon>Basidiomycota</taxon>
        <taxon>Agaricomycotina</taxon>
        <taxon>Agaricomycetes</taxon>
        <taxon>Agaricomycetidae</taxon>
        <taxon>Agaricales</taxon>
        <taxon>Agaricineae</taxon>
        <taxon>Agaricaceae</taxon>
        <taxon>Agaricus</taxon>
    </lineage>
</organism>